<keyword evidence="1 4" id="KW-0808">Transferase</keyword>
<dbReference type="SUPFAM" id="SSF52540">
    <property type="entry name" value="P-loop containing nucleoside triphosphate hydrolases"/>
    <property type="match status" value="2"/>
</dbReference>
<keyword evidence="3 4" id="KW-0418">Kinase</keyword>
<dbReference type="GO" id="GO:0004017">
    <property type="term" value="F:AMP kinase activity"/>
    <property type="evidence" value="ECO:0007669"/>
    <property type="project" value="InterPro"/>
</dbReference>
<dbReference type="HAMAP" id="MF_00235">
    <property type="entry name" value="Adenylate_kinase_Adk"/>
    <property type="match status" value="2"/>
</dbReference>
<dbReference type="Pfam" id="PF05191">
    <property type="entry name" value="ADK_lid"/>
    <property type="match status" value="2"/>
</dbReference>
<dbReference type="NCBIfam" id="NF001381">
    <property type="entry name" value="PRK00279.1-3"/>
    <property type="match status" value="1"/>
</dbReference>
<dbReference type="NCBIfam" id="TIGR01351">
    <property type="entry name" value="adk"/>
    <property type="match status" value="1"/>
</dbReference>
<name>X6MCA6_RETFI</name>
<evidence type="ECO:0000259" key="5">
    <source>
        <dbReference type="Pfam" id="PF05191"/>
    </source>
</evidence>
<evidence type="ECO:0000313" key="7">
    <source>
        <dbReference type="Proteomes" id="UP000023152"/>
    </source>
</evidence>
<accession>X6MCA6</accession>
<feature type="domain" description="Adenylate kinase active site lid" evidence="5">
    <location>
        <begin position="87"/>
        <end position="122"/>
    </location>
</feature>
<dbReference type="PROSITE" id="PS00113">
    <property type="entry name" value="ADENYLATE_KINASE"/>
    <property type="match status" value="1"/>
</dbReference>
<dbReference type="InterPro" id="IPR007862">
    <property type="entry name" value="Adenylate_kinase_lid-dom"/>
</dbReference>
<dbReference type="Proteomes" id="UP000023152">
    <property type="component" value="Unassembled WGS sequence"/>
</dbReference>
<keyword evidence="7" id="KW-1185">Reference proteome</keyword>
<dbReference type="Pfam" id="PF00406">
    <property type="entry name" value="ADK"/>
    <property type="match status" value="2"/>
</dbReference>
<organism evidence="6 7">
    <name type="scientific">Reticulomyxa filosa</name>
    <dbReference type="NCBI Taxonomy" id="46433"/>
    <lineage>
        <taxon>Eukaryota</taxon>
        <taxon>Sar</taxon>
        <taxon>Rhizaria</taxon>
        <taxon>Retaria</taxon>
        <taxon>Foraminifera</taxon>
        <taxon>Monothalamids</taxon>
        <taxon>Reticulomyxidae</taxon>
        <taxon>Reticulomyxa</taxon>
    </lineage>
</organism>
<evidence type="ECO:0000256" key="4">
    <source>
        <dbReference type="RuleBase" id="RU003330"/>
    </source>
</evidence>
<keyword evidence="2" id="KW-0547">Nucleotide-binding</keyword>
<evidence type="ECO:0000256" key="2">
    <source>
        <dbReference type="ARBA" id="ARBA00022741"/>
    </source>
</evidence>
<dbReference type="InterPro" id="IPR006259">
    <property type="entry name" value="Adenyl_kin_sub"/>
</dbReference>
<comment type="caution">
    <text evidence="6">The sequence shown here is derived from an EMBL/GenBank/DDBJ whole genome shotgun (WGS) entry which is preliminary data.</text>
</comment>
<dbReference type="EMBL" id="ASPP01022584">
    <property type="protein sequence ID" value="ETO11296.1"/>
    <property type="molecule type" value="Genomic_DNA"/>
</dbReference>
<dbReference type="InterPro" id="IPR000850">
    <property type="entry name" value="Adenylat/UMP-CMP_kin"/>
</dbReference>
<dbReference type="PRINTS" id="PR00094">
    <property type="entry name" value="ADENYLTKNASE"/>
</dbReference>
<dbReference type="AlphaFoldDB" id="X6MCA6"/>
<dbReference type="Gene3D" id="3.40.50.300">
    <property type="entry name" value="P-loop containing nucleotide triphosphate hydrolases"/>
    <property type="match status" value="2"/>
</dbReference>
<dbReference type="OMA" id="DLYDYGN"/>
<feature type="domain" description="Adenylate kinase active site lid" evidence="5">
    <location>
        <begin position="316"/>
        <end position="351"/>
    </location>
</feature>
<dbReference type="OrthoDB" id="439792at2759"/>
<dbReference type="GO" id="GO:0005524">
    <property type="term" value="F:ATP binding"/>
    <property type="evidence" value="ECO:0007669"/>
    <property type="project" value="InterPro"/>
</dbReference>
<gene>
    <name evidence="6" type="ORF">RFI_26079</name>
</gene>
<reference evidence="6 7" key="1">
    <citation type="journal article" date="2013" name="Curr. Biol.">
        <title>The Genome of the Foraminiferan Reticulomyxa filosa.</title>
        <authorList>
            <person name="Glockner G."/>
            <person name="Hulsmann N."/>
            <person name="Schleicher M."/>
            <person name="Noegel A.A."/>
            <person name="Eichinger L."/>
            <person name="Gallinger C."/>
            <person name="Pawlowski J."/>
            <person name="Sierra R."/>
            <person name="Euteneuer U."/>
            <person name="Pillet L."/>
            <person name="Moustafa A."/>
            <person name="Platzer M."/>
            <person name="Groth M."/>
            <person name="Szafranski K."/>
            <person name="Schliwa M."/>
        </authorList>
    </citation>
    <scope>NUCLEOTIDE SEQUENCE [LARGE SCALE GENOMIC DNA]</scope>
</reference>
<dbReference type="InterPro" id="IPR027417">
    <property type="entry name" value="P-loop_NTPase"/>
</dbReference>
<evidence type="ECO:0000313" key="6">
    <source>
        <dbReference type="EMBL" id="ETO11296.1"/>
    </source>
</evidence>
<evidence type="ECO:0000256" key="1">
    <source>
        <dbReference type="ARBA" id="ARBA00022679"/>
    </source>
</evidence>
<dbReference type="InterPro" id="IPR033690">
    <property type="entry name" value="Adenylat_kinase_CS"/>
</dbReference>
<dbReference type="FunFam" id="3.40.50.300:FF:000106">
    <property type="entry name" value="Adenylate kinase mitochondrial"/>
    <property type="match status" value="1"/>
</dbReference>
<protein>
    <submittedName>
        <fullName evidence="6">Adenylate kinase Adk1</fullName>
    </submittedName>
</protein>
<sequence>MLRNAAAAGKETGKKAKALMEAGKLVSDGIVNAIVRDELASSRCKRGFVLDGYPRTVAQAEYLDSVLHLQKRKITHVLELKARILGRWIHKSSGRCYHDQFNPPKVKGVDDVTGEPLIKRSDDTEESLTKRLEEYRKQTHPVVKHYQSSRCIHPIDANTTIENIWSKFLECFRLKGNKCIILIAFLAYVLQFLGPPGAGKGTHAPVLRDWLGIPHLSTGDMLRAAVAAGTNYGKKAKVLMDAGKLVDDELVNAIVAEALNEKKCRNGFILGNDGYPRTTGQAIALDTALQAHKKHITHVVEICVPDDELKTRILGRLVHKSSGRSYHVQFNPPKVPGKDDITGEPLEKRGDDNEETLGKRLVAYHEQTQPVTKHYKSKNVVISVNGSCPSSKVWQQIFDVFWE</sequence>
<dbReference type="PANTHER" id="PTHR23359">
    <property type="entry name" value="NUCLEOTIDE KINASE"/>
    <property type="match status" value="1"/>
</dbReference>
<proteinExistence type="inferred from homology"/>
<dbReference type="CDD" id="cd01428">
    <property type="entry name" value="ADK"/>
    <property type="match status" value="2"/>
</dbReference>
<comment type="similarity">
    <text evidence="4">Belongs to the adenylate kinase family.</text>
</comment>
<evidence type="ECO:0000256" key="3">
    <source>
        <dbReference type="ARBA" id="ARBA00022777"/>
    </source>
</evidence>